<keyword evidence="4" id="KW-1185">Reference proteome</keyword>
<dbReference type="Gene3D" id="3.60.10.10">
    <property type="entry name" value="Endonuclease/exonuclease/phosphatase"/>
    <property type="match status" value="1"/>
</dbReference>
<keyword evidence="1" id="KW-0732">Signal</keyword>
<dbReference type="RefSeq" id="WP_244390092.1">
    <property type="nucleotide sequence ID" value="NZ_JAVIFY010000009.1"/>
</dbReference>
<protein>
    <submittedName>
        <fullName evidence="3">Endonuclease/exonuclease/phosphatase family protein</fullName>
    </submittedName>
</protein>
<sequence>MQIKSLFLVTCVTSVIVLLSITALASTPQSDEDKGFTETAHTPTQCAQQLHASRQQTYSNKYIIPEQLKLLSWNIYKAQNKGLYQDLAQLNEQADMVLLQEAIADSQLSTLKPYWRFSPGYKSGDQQSGVMTLSRWPATVHCTFTHTEPWLRSPKATNIVEYAMAGQQRLLSVNLHGINFTLGTENYQQQIEAAVQVMQQHQGPIIFAGDLNAWSDARQAVVVNALSKLGLSETLYLDDKRTKAFGLALDQVWTRGVTISTTRVPQYQSSDHNPIQVTLHLDEAENETSIP</sequence>
<name>A0ABU1BEB6_PSEHA</name>
<accession>A0ABU1BEB6</accession>
<keyword evidence="3" id="KW-0540">Nuclease</keyword>
<feature type="signal peptide" evidence="1">
    <location>
        <begin position="1"/>
        <end position="25"/>
    </location>
</feature>
<keyword evidence="3" id="KW-0255">Endonuclease</keyword>
<gene>
    <name evidence="3" type="ORF">RC083_13400</name>
</gene>
<dbReference type="InterPro" id="IPR005135">
    <property type="entry name" value="Endo/exonuclease/phosphatase"/>
</dbReference>
<dbReference type="EMBL" id="JAVIFY010000009">
    <property type="protein sequence ID" value="MDQ9092587.1"/>
    <property type="molecule type" value="Genomic_DNA"/>
</dbReference>
<evidence type="ECO:0000256" key="1">
    <source>
        <dbReference type="SAM" id="SignalP"/>
    </source>
</evidence>
<evidence type="ECO:0000313" key="3">
    <source>
        <dbReference type="EMBL" id="MDQ9092587.1"/>
    </source>
</evidence>
<dbReference type="NCBIfam" id="NF003840">
    <property type="entry name" value="PRK05421.1-2"/>
    <property type="match status" value="1"/>
</dbReference>
<organism evidence="3 4">
    <name type="scientific">Pseudoalteromonas haloplanktis</name>
    <name type="common">Alteromonas haloplanktis</name>
    <dbReference type="NCBI Taxonomy" id="228"/>
    <lineage>
        <taxon>Bacteria</taxon>
        <taxon>Pseudomonadati</taxon>
        <taxon>Pseudomonadota</taxon>
        <taxon>Gammaproteobacteria</taxon>
        <taxon>Alteromonadales</taxon>
        <taxon>Pseudoalteromonadaceae</taxon>
        <taxon>Pseudoalteromonas</taxon>
    </lineage>
</organism>
<keyword evidence="3" id="KW-0378">Hydrolase</keyword>
<feature type="chain" id="PRO_5047178911" evidence="1">
    <location>
        <begin position="26"/>
        <end position="291"/>
    </location>
</feature>
<evidence type="ECO:0000259" key="2">
    <source>
        <dbReference type="Pfam" id="PF03372"/>
    </source>
</evidence>
<dbReference type="NCBIfam" id="NF003842">
    <property type="entry name" value="PRK05421.1-4"/>
    <property type="match status" value="1"/>
</dbReference>
<dbReference type="InterPro" id="IPR036691">
    <property type="entry name" value="Endo/exonu/phosph_ase_sf"/>
</dbReference>
<comment type="caution">
    <text evidence="3">The sequence shown here is derived from an EMBL/GenBank/DDBJ whole genome shotgun (WGS) entry which is preliminary data.</text>
</comment>
<feature type="domain" description="Endonuclease/exonuclease/phosphatase" evidence="2">
    <location>
        <begin position="71"/>
        <end position="272"/>
    </location>
</feature>
<proteinExistence type="predicted"/>
<dbReference type="SUPFAM" id="SSF56219">
    <property type="entry name" value="DNase I-like"/>
    <property type="match status" value="1"/>
</dbReference>
<evidence type="ECO:0000313" key="4">
    <source>
        <dbReference type="Proteomes" id="UP001226574"/>
    </source>
</evidence>
<dbReference type="Proteomes" id="UP001226574">
    <property type="component" value="Unassembled WGS sequence"/>
</dbReference>
<dbReference type="Pfam" id="PF03372">
    <property type="entry name" value="Exo_endo_phos"/>
    <property type="match status" value="1"/>
</dbReference>
<dbReference type="GO" id="GO:0004519">
    <property type="term" value="F:endonuclease activity"/>
    <property type="evidence" value="ECO:0007669"/>
    <property type="project" value="UniProtKB-KW"/>
</dbReference>
<reference evidence="3 4" key="1">
    <citation type="submission" date="2023-08" db="EMBL/GenBank/DDBJ databases">
        <title>Pseudoalteromonas haloplanktis LL1 genome.</title>
        <authorList>
            <person name="Wu S."/>
        </authorList>
    </citation>
    <scope>NUCLEOTIDE SEQUENCE [LARGE SCALE GENOMIC DNA]</scope>
    <source>
        <strain evidence="3 4">LL1</strain>
    </source>
</reference>